<dbReference type="Proteomes" id="UP000176593">
    <property type="component" value="Unassembled WGS sequence"/>
</dbReference>
<gene>
    <name evidence="1" type="ORF">A3I41_01035</name>
</gene>
<evidence type="ECO:0000313" key="1">
    <source>
        <dbReference type="EMBL" id="OGL88289.1"/>
    </source>
</evidence>
<dbReference type="AlphaFoldDB" id="A0A1F7VCQ2"/>
<reference evidence="1 2" key="1">
    <citation type="journal article" date="2016" name="Nat. Commun.">
        <title>Thousands of microbial genomes shed light on interconnected biogeochemical processes in an aquifer system.</title>
        <authorList>
            <person name="Anantharaman K."/>
            <person name="Brown C.T."/>
            <person name="Hug L.A."/>
            <person name="Sharon I."/>
            <person name="Castelle C.J."/>
            <person name="Probst A.J."/>
            <person name="Thomas B.C."/>
            <person name="Singh A."/>
            <person name="Wilkins M.J."/>
            <person name="Karaoz U."/>
            <person name="Brodie E.L."/>
            <person name="Williams K.H."/>
            <person name="Hubbard S.S."/>
            <person name="Banfield J.F."/>
        </authorList>
    </citation>
    <scope>NUCLEOTIDE SEQUENCE [LARGE SCALE GENOMIC DNA]</scope>
</reference>
<protein>
    <submittedName>
        <fullName evidence="1">Uncharacterized protein</fullName>
    </submittedName>
</protein>
<comment type="caution">
    <text evidence="1">The sequence shown here is derived from an EMBL/GenBank/DDBJ whole genome shotgun (WGS) entry which is preliminary data.</text>
</comment>
<organism evidence="1 2">
    <name type="scientific">Candidatus Uhrbacteria bacterium RIFCSPLOWO2_02_FULL_48_18</name>
    <dbReference type="NCBI Taxonomy" id="1802408"/>
    <lineage>
        <taxon>Bacteria</taxon>
        <taxon>Candidatus Uhriibacteriota</taxon>
    </lineage>
</organism>
<sequence>MPCLLVFDVFSQGEKTPMCIPLDATELQAAMKEAKIKYRTVREMFGPVQMNPRLVSGNRTISLRVSPTQIQRFSLQM</sequence>
<evidence type="ECO:0000313" key="2">
    <source>
        <dbReference type="Proteomes" id="UP000176593"/>
    </source>
</evidence>
<accession>A0A1F7VCQ2</accession>
<proteinExistence type="predicted"/>
<name>A0A1F7VCQ2_9BACT</name>
<dbReference type="EMBL" id="MGEQ01000001">
    <property type="protein sequence ID" value="OGL88289.1"/>
    <property type="molecule type" value="Genomic_DNA"/>
</dbReference>